<protein>
    <submittedName>
        <fullName evidence="1">Uncharacterized protein</fullName>
    </submittedName>
</protein>
<reference evidence="1 2" key="1">
    <citation type="journal article" date="2021" name="BMC Genomics">
        <title>Datura genome reveals duplications of psychoactive alkaloid biosynthetic genes and high mutation rate following tissue culture.</title>
        <authorList>
            <person name="Rajewski A."/>
            <person name="Carter-House D."/>
            <person name="Stajich J."/>
            <person name="Litt A."/>
        </authorList>
    </citation>
    <scope>NUCLEOTIDE SEQUENCE [LARGE SCALE GENOMIC DNA]</scope>
    <source>
        <strain evidence="1">AR-01</strain>
    </source>
</reference>
<feature type="non-terminal residue" evidence="1">
    <location>
        <position position="1"/>
    </location>
</feature>
<evidence type="ECO:0000313" key="2">
    <source>
        <dbReference type="Proteomes" id="UP000823775"/>
    </source>
</evidence>
<proteinExistence type="predicted"/>
<comment type="caution">
    <text evidence="1">The sequence shown here is derived from an EMBL/GenBank/DDBJ whole genome shotgun (WGS) entry which is preliminary data.</text>
</comment>
<sequence>EPCRVASAASHTLWRWADRRLARCTALKVSLVAPAIATLLLPQRMANSTRMKAPCAWQYAQAAVVPRGYVPS</sequence>
<dbReference type="EMBL" id="JACEIK010011794">
    <property type="protein sequence ID" value="MCE3215876.1"/>
    <property type="molecule type" value="Genomic_DNA"/>
</dbReference>
<organism evidence="1 2">
    <name type="scientific">Datura stramonium</name>
    <name type="common">Jimsonweed</name>
    <name type="synonym">Common thornapple</name>
    <dbReference type="NCBI Taxonomy" id="4076"/>
    <lineage>
        <taxon>Eukaryota</taxon>
        <taxon>Viridiplantae</taxon>
        <taxon>Streptophyta</taxon>
        <taxon>Embryophyta</taxon>
        <taxon>Tracheophyta</taxon>
        <taxon>Spermatophyta</taxon>
        <taxon>Magnoliopsida</taxon>
        <taxon>eudicotyledons</taxon>
        <taxon>Gunneridae</taxon>
        <taxon>Pentapetalae</taxon>
        <taxon>asterids</taxon>
        <taxon>lamiids</taxon>
        <taxon>Solanales</taxon>
        <taxon>Solanaceae</taxon>
        <taxon>Solanoideae</taxon>
        <taxon>Datureae</taxon>
        <taxon>Datura</taxon>
    </lineage>
</organism>
<gene>
    <name evidence="1" type="ORF">HAX54_003924</name>
</gene>
<keyword evidence="2" id="KW-1185">Reference proteome</keyword>
<dbReference type="Proteomes" id="UP000823775">
    <property type="component" value="Unassembled WGS sequence"/>
</dbReference>
<evidence type="ECO:0000313" key="1">
    <source>
        <dbReference type="EMBL" id="MCE3215876.1"/>
    </source>
</evidence>
<name>A0ABS8WVJ3_DATST</name>
<accession>A0ABS8WVJ3</accession>